<organism evidence="1 2">
    <name type="scientific">Limnovirga soli</name>
    <dbReference type="NCBI Taxonomy" id="2656915"/>
    <lineage>
        <taxon>Bacteria</taxon>
        <taxon>Pseudomonadati</taxon>
        <taxon>Bacteroidota</taxon>
        <taxon>Chitinophagia</taxon>
        <taxon>Chitinophagales</taxon>
        <taxon>Chitinophagaceae</taxon>
        <taxon>Limnovirga</taxon>
    </lineage>
</organism>
<dbReference type="RefSeq" id="WP_171607099.1">
    <property type="nucleotide sequence ID" value="NZ_WHPF01000004.1"/>
</dbReference>
<protein>
    <submittedName>
        <fullName evidence="1">Uncharacterized protein</fullName>
    </submittedName>
</protein>
<accession>A0A8J8JQV9</accession>
<reference evidence="1" key="1">
    <citation type="submission" date="2019-10" db="EMBL/GenBank/DDBJ databases">
        <title>Draft genome sequence of Panacibacter sp. KCS-6.</title>
        <authorList>
            <person name="Yim K.J."/>
        </authorList>
    </citation>
    <scope>NUCLEOTIDE SEQUENCE</scope>
    <source>
        <strain evidence="1">KCS-6</strain>
    </source>
</reference>
<sequence length="164" mass="18689">MSRIQGRFHPLLTKAAEECNFLERVISSAIFELNTITILVKYTTFSLLIAMLLLGCNNLQDSKAGNERQDTSKIVPVKIDPIKQANNKLLGIWSDGSSENATFIIKSDSVYYVDQFKSYKYVLNDDSIKIIYPDWIYAAKVIFKNDTLILESEDGTSEFLKFKK</sequence>
<comment type="caution">
    <text evidence="1">The sequence shown here is derived from an EMBL/GenBank/DDBJ whole genome shotgun (WGS) entry which is preliminary data.</text>
</comment>
<proteinExistence type="predicted"/>
<dbReference type="AlphaFoldDB" id="A0A8J8JQV9"/>
<evidence type="ECO:0000313" key="1">
    <source>
        <dbReference type="EMBL" id="NNV55172.1"/>
    </source>
</evidence>
<gene>
    <name evidence="1" type="ORF">GD597_06860</name>
</gene>
<dbReference type="EMBL" id="WHPF01000004">
    <property type="protein sequence ID" value="NNV55172.1"/>
    <property type="molecule type" value="Genomic_DNA"/>
</dbReference>
<dbReference type="Proteomes" id="UP000598971">
    <property type="component" value="Unassembled WGS sequence"/>
</dbReference>
<keyword evidence="2" id="KW-1185">Reference proteome</keyword>
<evidence type="ECO:0000313" key="2">
    <source>
        <dbReference type="Proteomes" id="UP000598971"/>
    </source>
</evidence>
<name>A0A8J8JQV9_9BACT</name>